<dbReference type="EMBL" id="AKHW03004772">
    <property type="protein sequence ID" value="KYO28745.1"/>
    <property type="molecule type" value="Genomic_DNA"/>
</dbReference>
<reference evidence="1 2" key="1">
    <citation type="journal article" date="2012" name="Genome Biol.">
        <title>Sequencing three crocodilian genomes to illuminate the evolution of archosaurs and amniotes.</title>
        <authorList>
            <person name="St John J.A."/>
            <person name="Braun E.L."/>
            <person name="Isberg S.R."/>
            <person name="Miles L.G."/>
            <person name="Chong A.Y."/>
            <person name="Gongora J."/>
            <person name="Dalzell P."/>
            <person name="Moran C."/>
            <person name="Bed'hom B."/>
            <person name="Abzhanov A."/>
            <person name="Burgess S.C."/>
            <person name="Cooksey A.M."/>
            <person name="Castoe T.A."/>
            <person name="Crawford N.G."/>
            <person name="Densmore L.D."/>
            <person name="Drew J.C."/>
            <person name="Edwards S.V."/>
            <person name="Faircloth B.C."/>
            <person name="Fujita M.K."/>
            <person name="Greenwold M.J."/>
            <person name="Hoffmann F.G."/>
            <person name="Howard J.M."/>
            <person name="Iguchi T."/>
            <person name="Janes D.E."/>
            <person name="Khan S.Y."/>
            <person name="Kohno S."/>
            <person name="de Koning A.J."/>
            <person name="Lance S.L."/>
            <person name="McCarthy F.M."/>
            <person name="McCormack J.E."/>
            <person name="Merchant M.E."/>
            <person name="Peterson D.G."/>
            <person name="Pollock D.D."/>
            <person name="Pourmand N."/>
            <person name="Raney B.J."/>
            <person name="Roessler K.A."/>
            <person name="Sanford J.R."/>
            <person name="Sawyer R.H."/>
            <person name="Schmidt C.J."/>
            <person name="Triplett E.W."/>
            <person name="Tuberville T.D."/>
            <person name="Venegas-Anaya M."/>
            <person name="Howard J.T."/>
            <person name="Jarvis E.D."/>
            <person name="Guillette L.J.Jr."/>
            <person name="Glenn T.C."/>
            <person name="Green R.E."/>
            <person name="Ray D.A."/>
        </authorList>
    </citation>
    <scope>NUCLEOTIDE SEQUENCE [LARGE SCALE GENOMIC DNA]</scope>
    <source>
        <strain evidence="1">KSC_2009_1</strain>
    </source>
</reference>
<sequence>MVDPTGSSLPALIERNDTDYQTSFQSQVCHLPLRQKGMTQTTRLSFSLRVLLLPPLHKKKNQRRIIKKLKIVH</sequence>
<gene>
    <name evidence="1" type="ORF">Y1Q_0004408</name>
</gene>
<protein>
    <submittedName>
        <fullName evidence="1">Uncharacterized protein</fullName>
    </submittedName>
</protein>
<evidence type="ECO:0000313" key="2">
    <source>
        <dbReference type="Proteomes" id="UP000050525"/>
    </source>
</evidence>
<keyword evidence="2" id="KW-1185">Reference proteome</keyword>
<dbReference type="AlphaFoldDB" id="A0A151MW81"/>
<accession>A0A151MW81</accession>
<organism evidence="1 2">
    <name type="scientific">Alligator mississippiensis</name>
    <name type="common">American alligator</name>
    <dbReference type="NCBI Taxonomy" id="8496"/>
    <lineage>
        <taxon>Eukaryota</taxon>
        <taxon>Metazoa</taxon>
        <taxon>Chordata</taxon>
        <taxon>Craniata</taxon>
        <taxon>Vertebrata</taxon>
        <taxon>Euteleostomi</taxon>
        <taxon>Archelosauria</taxon>
        <taxon>Archosauria</taxon>
        <taxon>Crocodylia</taxon>
        <taxon>Alligatoridae</taxon>
        <taxon>Alligatorinae</taxon>
        <taxon>Alligator</taxon>
    </lineage>
</organism>
<evidence type="ECO:0000313" key="1">
    <source>
        <dbReference type="EMBL" id="KYO28745.1"/>
    </source>
</evidence>
<name>A0A151MW81_ALLMI</name>
<proteinExistence type="predicted"/>
<comment type="caution">
    <text evidence="1">The sequence shown here is derived from an EMBL/GenBank/DDBJ whole genome shotgun (WGS) entry which is preliminary data.</text>
</comment>
<dbReference type="Proteomes" id="UP000050525">
    <property type="component" value="Unassembled WGS sequence"/>
</dbReference>